<dbReference type="PANTHER" id="PTHR48081">
    <property type="entry name" value="AB HYDROLASE SUPERFAMILY PROTEIN C4A8.06C"/>
    <property type="match status" value="1"/>
</dbReference>
<organism evidence="4 5">
    <name type="scientific">Aspergillus ruber (strain CBS 135680)</name>
    <dbReference type="NCBI Taxonomy" id="1388766"/>
    <lineage>
        <taxon>Eukaryota</taxon>
        <taxon>Fungi</taxon>
        <taxon>Dikarya</taxon>
        <taxon>Ascomycota</taxon>
        <taxon>Pezizomycotina</taxon>
        <taxon>Eurotiomycetes</taxon>
        <taxon>Eurotiomycetidae</taxon>
        <taxon>Eurotiales</taxon>
        <taxon>Aspergillaceae</taxon>
        <taxon>Aspergillus</taxon>
        <taxon>Aspergillus subgen. Aspergillus</taxon>
    </lineage>
</organism>
<dbReference type="Pfam" id="PF00326">
    <property type="entry name" value="Peptidase_S9"/>
    <property type="match status" value="1"/>
</dbReference>
<dbReference type="Proteomes" id="UP000019804">
    <property type="component" value="Unassembled WGS sequence"/>
</dbReference>
<dbReference type="STRING" id="1388766.A0A017S322"/>
<dbReference type="SUPFAM" id="SSF53474">
    <property type="entry name" value="alpha/beta-Hydrolases"/>
    <property type="match status" value="1"/>
</dbReference>
<evidence type="ECO:0000313" key="5">
    <source>
        <dbReference type="Proteomes" id="UP000019804"/>
    </source>
</evidence>
<dbReference type="InterPro" id="IPR029058">
    <property type="entry name" value="AB_hydrolase_fold"/>
</dbReference>
<dbReference type="InterPro" id="IPR050300">
    <property type="entry name" value="GDXG_lipolytic_enzyme"/>
</dbReference>
<keyword evidence="5" id="KW-1185">Reference proteome</keyword>
<dbReference type="InterPro" id="IPR001375">
    <property type="entry name" value="Peptidase_S9_cat"/>
</dbReference>
<keyword evidence="1 4" id="KW-0378">Hydrolase</keyword>
<evidence type="ECO:0000259" key="2">
    <source>
        <dbReference type="Pfam" id="PF00326"/>
    </source>
</evidence>
<reference evidence="5" key="1">
    <citation type="journal article" date="2014" name="Nat. Commun.">
        <title>Genomic adaptations of the halophilic Dead Sea filamentous fungus Eurotium rubrum.</title>
        <authorList>
            <person name="Kis-Papo T."/>
            <person name="Weig A.R."/>
            <person name="Riley R."/>
            <person name="Persoh D."/>
            <person name="Salamov A."/>
            <person name="Sun H."/>
            <person name="Lipzen A."/>
            <person name="Wasser S.P."/>
            <person name="Rambold G."/>
            <person name="Grigoriev I.V."/>
            <person name="Nevo E."/>
        </authorList>
    </citation>
    <scope>NUCLEOTIDE SEQUENCE [LARGE SCALE GENOMIC DNA]</scope>
    <source>
        <strain evidence="5">CBS 135680</strain>
    </source>
</reference>
<dbReference type="AlphaFoldDB" id="A0A017S322"/>
<evidence type="ECO:0000259" key="3">
    <source>
        <dbReference type="Pfam" id="PF20434"/>
    </source>
</evidence>
<evidence type="ECO:0000256" key="1">
    <source>
        <dbReference type="ARBA" id="ARBA00022801"/>
    </source>
</evidence>
<feature type="domain" description="BD-FAE-like" evidence="3">
    <location>
        <begin position="31"/>
        <end position="137"/>
    </location>
</feature>
<accession>A0A017S322</accession>
<dbReference type="RefSeq" id="XP_040635052.1">
    <property type="nucleotide sequence ID" value="XM_040785901.1"/>
</dbReference>
<feature type="domain" description="Peptidase S9 prolyl oligopeptidase catalytic" evidence="2">
    <location>
        <begin position="262"/>
        <end position="339"/>
    </location>
</feature>
<dbReference type="PANTHER" id="PTHR48081:SF3">
    <property type="entry name" value="ALPHA_BETA HYDROLASE FOLD-3 DOMAIN-CONTAINING PROTEIN"/>
    <property type="match status" value="1"/>
</dbReference>
<gene>
    <name evidence="4" type="ORF">EURHEDRAFT_508950</name>
</gene>
<dbReference type="GeneID" id="63701025"/>
<dbReference type="HOGENOM" id="CLU_012494_9_2_1"/>
<proteinExistence type="predicted"/>
<protein>
    <submittedName>
        <fullName evidence="4">Alpha/beta-hydrolase</fullName>
    </submittedName>
</protein>
<dbReference type="Pfam" id="PF20434">
    <property type="entry name" value="BD-FAE"/>
    <property type="match status" value="1"/>
</dbReference>
<dbReference type="GO" id="GO:0006508">
    <property type="term" value="P:proteolysis"/>
    <property type="evidence" value="ECO:0007669"/>
    <property type="project" value="InterPro"/>
</dbReference>
<evidence type="ECO:0000313" key="4">
    <source>
        <dbReference type="EMBL" id="EYE91362.1"/>
    </source>
</evidence>
<sequence length="342" mass="37174">MSITGPPVTASLPEGGRTLVYSTVDEHDIKLDYYLPPTANGSLPAFIYYHGGGMTSGSRRDRAFPQWLYDHCQLHEYIFISADYRLCHPSTALDQIDDVKSLFNFLAGGFQKQLPENVSLDTTRIAVSGFSAGAYPARAACVYASPKPAVLMTVYGTGGNLLLDHWTTGRPPTSIAKFVDLDSVPKLLADKTIVSDDLPASGFLSERFALTVRWELDGTFLDGCFGEPGLGKMLNEVAYAQRPAAIPEGIKPGFLQLFIAENYPPSVFVHGTADEVVPAEESVEHYEQLKKLGIKTELLLVEDGGHGLVDFGSGFPPKPAKRSMEAYGRALDFIAEAFNASK</sequence>
<dbReference type="GO" id="GO:0008236">
    <property type="term" value="F:serine-type peptidase activity"/>
    <property type="evidence" value="ECO:0007669"/>
    <property type="project" value="InterPro"/>
</dbReference>
<dbReference type="OrthoDB" id="19653at2759"/>
<dbReference type="Gene3D" id="3.40.50.1820">
    <property type="entry name" value="alpha/beta hydrolase"/>
    <property type="match status" value="1"/>
</dbReference>
<dbReference type="EMBL" id="KK088446">
    <property type="protein sequence ID" value="EYE91362.1"/>
    <property type="molecule type" value="Genomic_DNA"/>
</dbReference>
<name>A0A017S322_ASPRC</name>
<dbReference type="InterPro" id="IPR049492">
    <property type="entry name" value="BD-FAE-like_dom"/>
</dbReference>